<accession>A0AA88CQ99</accession>
<organism evidence="1 2">
    <name type="scientific">Ficus carica</name>
    <name type="common">Common fig</name>
    <dbReference type="NCBI Taxonomy" id="3494"/>
    <lineage>
        <taxon>Eukaryota</taxon>
        <taxon>Viridiplantae</taxon>
        <taxon>Streptophyta</taxon>
        <taxon>Embryophyta</taxon>
        <taxon>Tracheophyta</taxon>
        <taxon>Spermatophyta</taxon>
        <taxon>Magnoliopsida</taxon>
        <taxon>eudicotyledons</taxon>
        <taxon>Gunneridae</taxon>
        <taxon>Pentapetalae</taxon>
        <taxon>rosids</taxon>
        <taxon>fabids</taxon>
        <taxon>Rosales</taxon>
        <taxon>Moraceae</taxon>
        <taxon>Ficeae</taxon>
        <taxon>Ficus</taxon>
    </lineage>
</organism>
<dbReference type="AlphaFoldDB" id="A0AA88CQ99"/>
<protein>
    <submittedName>
        <fullName evidence="1">Uncharacterized protein</fullName>
    </submittedName>
</protein>
<feature type="non-terminal residue" evidence="1">
    <location>
        <position position="1"/>
    </location>
</feature>
<dbReference type="Proteomes" id="UP001187192">
    <property type="component" value="Unassembled WGS sequence"/>
</dbReference>
<evidence type="ECO:0000313" key="2">
    <source>
        <dbReference type="Proteomes" id="UP001187192"/>
    </source>
</evidence>
<evidence type="ECO:0000313" key="1">
    <source>
        <dbReference type="EMBL" id="GMN25392.1"/>
    </source>
</evidence>
<gene>
    <name evidence="1" type="ORF">TIFTF001_045941</name>
</gene>
<comment type="caution">
    <text evidence="1">The sequence shown here is derived from an EMBL/GenBank/DDBJ whole genome shotgun (WGS) entry which is preliminary data.</text>
</comment>
<keyword evidence="2" id="KW-1185">Reference proteome</keyword>
<reference evidence="1" key="1">
    <citation type="submission" date="2023-07" db="EMBL/GenBank/DDBJ databases">
        <title>draft genome sequence of fig (Ficus carica).</title>
        <authorList>
            <person name="Takahashi T."/>
            <person name="Nishimura K."/>
        </authorList>
    </citation>
    <scope>NUCLEOTIDE SEQUENCE</scope>
</reference>
<dbReference type="EMBL" id="BTGU01004322">
    <property type="protein sequence ID" value="GMN25392.1"/>
    <property type="molecule type" value="Genomic_DNA"/>
</dbReference>
<name>A0AA88CQ99_FICCA</name>
<proteinExistence type="predicted"/>
<sequence>PLVGLGVSHPTPTPTVILVGHVQFWSVPGHKTCGPRTIGVRCLQGQPIGSGPDNAGDGVGPVPLGAKGAEPRFLDKYPLHHQVPYSEDSWSELLVVIDTNHANL</sequence>